<dbReference type="Pfam" id="PF02384">
    <property type="entry name" value="N6_Mtase"/>
    <property type="match status" value="1"/>
</dbReference>
<dbReference type="CDD" id="cd02440">
    <property type="entry name" value="AdoMet_MTases"/>
    <property type="match status" value="1"/>
</dbReference>
<gene>
    <name evidence="10" type="ORF">Atep_06610</name>
</gene>
<comment type="similarity">
    <text evidence="1">Belongs to the N(4)/N(6)-methyltransferase family.</text>
</comment>
<dbReference type="GO" id="GO:0008168">
    <property type="term" value="F:methyltransferase activity"/>
    <property type="evidence" value="ECO:0007669"/>
    <property type="project" value="UniProtKB-KW"/>
</dbReference>
<evidence type="ECO:0000256" key="7">
    <source>
        <dbReference type="ARBA" id="ARBA00047942"/>
    </source>
</evidence>
<dbReference type="EMBL" id="AP024563">
    <property type="protein sequence ID" value="BCU05984.1"/>
    <property type="molecule type" value="Genomic_DNA"/>
</dbReference>
<dbReference type="InterPro" id="IPR029063">
    <property type="entry name" value="SAM-dependent_MTases_sf"/>
</dbReference>
<dbReference type="Pfam" id="PF12161">
    <property type="entry name" value="HsdM_N"/>
    <property type="match status" value="1"/>
</dbReference>
<dbReference type="PANTHER" id="PTHR42933">
    <property type="entry name" value="SLR6095 PROTEIN"/>
    <property type="match status" value="1"/>
</dbReference>
<dbReference type="InterPro" id="IPR051537">
    <property type="entry name" value="DNA_Adenine_Mtase"/>
</dbReference>
<evidence type="ECO:0000259" key="9">
    <source>
        <dbReference type="Pfam" id="PF12161"/>
    </source>
</evidence>
<dbReference type="PANTHER" id="PTHR42933:SF3">
    <property type="entry name" value="TYPE I RESTRICTION ENZYME MJAVIII METHYLASE SUBUNIT"/>
    <property type="match status" value="1"/>
</dbReference>
<evidence type="ECO:0000259" key="8">
    <source>
        <dbReference type="Pfam" id="PF02384"/>
    </source>
</evidence>
<evidence type="ECO:0000256" key="4">
    <source>
        <dbReference type="ARBA" id="ARBA00022679"/>
    </source>
</evidence>
<comment type="catalytic activity">
    <reaction evidence="7">
        <text>a 2'-deoxyadenosine in DNA + S-adenosyl-L-methionine = an N(6)-methyl-2'-deoxyadenosine in DNA + S-adenosyl-L-homocysteine + H(+)</text>
        <dbReference type="Rhea" id="RHEA:15197"/>
        <dbReference type="Rhea" id="RHEA-COMP:12418"/>
        <dbReference type="Rhea" id="RHEA-COMP:12419"/>
        <dbReference type="ChEBI" id="CHEBI:15378"/>
        <dbReference type="ChEBI" id="CHEBI:57856"/>
        <dbReference type="ChEBI" id="CHEBI:59789"/>
        <dbReference type="ChEBI" id="CHEBI:90615"/>
        <dbReference type="ChEBI" id="CHEBI:90616"/>
        <dbReference type="EC" id="2.1.1.72"/>
    </reaction>
</comment>
<keyword evidence="4" id="KW-0808">Transferase</keyword>
<dbReference type="Proteomes" id="UP000680679">
    <property type="component" value="Chromosome"/>
</dbReference>
<evidence type="ECO:0000256" key="5">
    <source>
        <dbReference type="ARBA" id="ARBA00022691"/>
    </source>
</evidence>
<evidence type="ECO:0000256" key="6">
    <source>
        <dbReference type="ARBA" id="ARBA00022747"/>
    </source>
</evidence>
<feature type="domain" description="DNA methylase adenine-specific" evidence="8">
    <location>
        <begin position="161"/>
        <end position="459"/>
    </location>
</feature>
<keyword evidence="6" id="KW-0680">Restriction system</keyword>
<evidence type="ECO:0000256" key="1">
    <source>
        <dbReference type="ARBA" id="ARBA00006594"/>
    </source>
</evidence>
<evidence type="ECO:0000313" key="11">
    <source>
        <dbReference type="Proteomes" id="UP000680679"/>
    </source>
</evidence>
<keyword evidence="3 10" id="KW-0489">Methyltransferase</keyword>
<dbReference type="GO" id="GO:0032259">
    <property type="term" value="P:methylation"/>
    <property type="evidence" value="ECO:0007669"/>
    <property type="project" value="UniProtKB-KW"/>
</dbReference>
<name>A0ABM7QJQ2_9GAMM</name>
<keyword evidence="5" id="KW-0949">S-adenosyl-L-methionine</keyword>
<dbReference type="RefSeq" id="WP_213380269.1">
    <property type="nucleotide sequence ID" value="NZ_AP024563.1"/>
</dbReference>
<organism evidence="10 11">
    <name type="scientific">Allochromatium tepidum</name>
    <dbReference type="NCBI Taxonomy" id="553982"/>
    <lineage>
        <taxon>Bacteria</taxon>
        <taxon>Pseudomonadati</taxon>
        <taxon>Pseudomonadota</taxon>
        <taxon>Gammaproteobacteria</taxon>
        <taxon>Chromatiales</taxon>
        <taxon>Chromatiaceae</taxon>
        <taxon>Allochromatium</taxon>
    </lineage>
</organism>
<dbReference type="PRINTS" id="PR00507">
    <property type="entry name" value="N12N6MTFRASE"/>
</dbReference>
<evidence type="ECO:0000256" key="3">
    <source>
        <dbReference type="ARBA" id="ARBA00022603"/>
    </source>
</evidence>
<feature type="domain" description="N6 adenine-specific DNA methyltransferase N-terminal" evidence="9">
    <location>
        <begin position="8"/>
        <end position="147"/>
    </location>
</feature>
<dbReference type="SUPFAM" id="SSF53335">
    <property type="entry name" value="S-adenosyl-L-methionine-dependent methyltransferases"/>
    <property type="match status" value="1"/>
</dbReference>
<dbReference type="InterPro" id="IPR002052">
    <property type="entry name" value="DNA_methylase_N6_adenine_CS"/>
</dbReference>
<proteinExistence type="inferred from homology"/>
<sequence length="752" mass="85493">MSASFQPLANFIWSVADLLRGPYRPPQYERVMLPLTVLRRFDAVLAPTKEAVLQRHDELRARNLTNSDAILNNLAKDEDGNPLGFHNHSPLDFQKLKGDPDHIGRHLADYIAGFSENIRKIFERFEFEKEIEKLEESNRLYQVVSRFAEIDLHPKRVDNITMGLVFEDLIRRFNEAANETAGDHFTPREVIRLMVNLLLEPDTNVLTQAGVIVTVCDPACGTGGMLAEAQNWIRAHNEQAMVKVFGQDYNPRSYAVAASDLLIKGHKDSQVVLGNTLTDDPFPDQRFDYLLANPPFGVDWKAEKKVIDRWPNFRGYSGKLPRINDGALLFLLYMMSKFQHYEAGNRDKPGSRAAIVFNGSPLFTGGAGSGESDIRRWIIERDQLEAIVALPEQMFYNTGIGTFIWVVTNRKAPTRRGKIQLIDARERYTSMKRSLGDKRRYLDQAALDAITREHGAFAETAKAWVRQDKDGKPLEWRDTPPTEPAPEGQKWVERVTSRVFDNADFGYRRITVLRPLRLRFQITSEGCERFLDAYPELFDALQAVQNALGTELLPDWNQVWDKVQQVFKTLPDNVEGWAKGAKGTAQKKAFRDCFTTVDPEAAPVIARHHKAEALNRAALFPGQTLPADLKQDDLYPLLGLHKLPSPSGRGAGGEGVFAEYEPDPALKDAENIPLKEDIVSYFLREVRPYVNDAWIDRETMDEQDGGIGKVGYEINFNRVFFQYQPPRPLHEIDTELAEVEKRIMALLREVTE</sequence>
<dbReference type="InterPro" id="IPR022749">
    <property type="entry name" value="D12N6_MeTrfase_N"/>
</dbReference>
<keyword evidence="11" id="KW-1185">Reference proteome</keyword>
<protein>
    <recommendedName>
        <fullName evidence="2">site-specific DNA-methyltransferase (adenine-specific)</fullName>
        <ecNumber evidence="2">2.1.1.72</ecNumber>
    </recommendedName>
</protein>
<dbReference type="PROSITE" id="PS00092">
    <property type="entry name" value="N6_MTASE"/>
    <property type="match status" value="1"/>
</dbReference>
<dbReference type="Gene3D" id="3.40.50.150">
    <property type="entry name" value="Vaccinia Virus protein VP39"/>
    <property type="match status" value="1"/>
</dbReference>
<evidence type="ECO:0000256" key="2">
    <source>
        <dbReference type="ARBA" id="ARBA00011900"/>
    </source>
</evidence>
<accession>A0ABM7QJQ2</accession>
<dbReference type="InterPro" id="IPR003356">
    <property type="entry name" value="DNA_methylase_A-5"/>
</dbReference>
<reference evidence="10 11" key="1">
    <citation type="submission" date="2021-04" db="EMBL/GenBank/DDBJ databases">
        <title>Complete genome sequencing of Allochromatium tepidum strain NZ.</title>
        <authorList>
            <person name="Tsukatani Y."/>
            <person name="Mori H."/>
        </authorList>
    </citation>
    <scope>NUCLEOTIDE SEQUENCE [LARGE SCALE GENOMIC DNA]</scope>
    <source>
        <strain evidence="10 11">NZ</strain>
    </source>
</reference>
<dbReference type="EC" id="2.1.1.72" evidence="2"/>
<evidence type="ECO:0000313" key="10">
    <source>
        <dbReference type="EMBL" id="BCU05984.1"/>
    </source>
</evidence>